<dbReference type="Proteomes" id="UP000286701">
    <property type="component" value="Unassembled WGS sequence"/>
</dbReference>
<accession>A0A444MJM1</accession>
<comment type="caution">
    <text evidence="1">The sequence shown here is derived from an EMBL/GenBank/DDBJ whole genome shotgun (WGS) entry which is preliminary data.</text>
</comment>
<organism evidence="1 2">
    <name type="scientific">Mucilaginibacter gilvus</name>
    <dbReference type="NCBI Taxonomy" id="2305909"/>
    <lineage>
        <taxon>Bacteria</taxon>
        <taxon>Pseudomonadati</taxon>
        <taxon>Bacteroidota</taxon>
        <taxon>Sphingobacteriia</taxon>
        <taxon>Sphingobacteriales</taxon>
        <taxon>Sphingobacteriaceae</taxon>
        <taxon>Mucilaginibacter</taxon>
    </lineage>
</organism>
<dbReference type="EMBL" id="SBIW01000011">
    <property type="protein sequence ID" value="RWY48379.1"/>
    <property type="molecule type" value="Genomic_DNA"/>
</dbReference>
<protein>
    <submittedName>
        <fullName evidence="1">Uncharacterized protein</fullName>
    </submittedName>
</protein>
<dbReference type="OrthoDB" id="1489065at2"/>
<reference evidence="1 2" key="1">
    <citation type="submission" date="2019-01" db="EMBL/GenBank/DDBJ databases">
        <title>Mucilaginibacter antarcticum sp. nov., isolated from antarctic soil.</title>
        <authorList>
            <person name="Yan Y.-Q."/>
            <person name="Du Z.-J."/>
        </authorList>
    </citation>
    <scope>NUCLEOTIDE SEQUENCE [LARGE SCALE GENOMIC DNA]</scope>
    <source>
        <strain evidence="1 2">F01003</strain>
    </source>
</reference>
<proteinExistence type="predicted"/>
<dbReference type="AlphaFoldDB" id="A0A444MJM1"/>
<name>A0A444MJM1_9SPHI</name>
<sequence length="235" mass="25541">MLATDIRANLKTVPSGIVFNNIHLNASGGSLQMNGGIKRSHLINIINVNTTISKVNVRDFFDSFGLKELTDQNLKGLLSAETNVTLNINDKAALIPQSLSGNVKVNLQNAALINFKGLQGVIKYAFPFRNLKLINIPNLDANFAVNGDKIEISPMQISSSVLNADVAGTYGLNGGTNLTFDVPLRNPKGDSSITDKTELLKKRYRGIVLHLRAKADENGKVKIGFNKDRKLKATN</sequence>
<gene>
    <name evidence="1" type="ORF">EPL05_19755</name>
</gene>
<evidence type="ECO:0000313" key="2">
    <source>
        <dbReference type="Proteomes" id="UP000286701"/>
    </source>
</evidence>
<dbReference type="RefSeq" id="WP_128535726.1">
    <property type="nucleotide sequence ID" value="NZ_SBIW01000011.1"/>
</dbReference>
<keyword evidence="2" id="KW-1185">Reference proteome</keyword>
<evidence type="ECO:0000313" key="1">
    <source>
        <dbReference type="EMBL" id="RWY48379.1"/>
    </source>
</evidence>